<keyword evidence="4 7" id="KW-0547">Nucleotide-binding</keyword>
<feature type="compositionally biased region" description="Polar residues" evidence="8">
    <location>
        <begin position="271"/>
        <end position="290"/>
    </location>
</feature>
<dbReference type="RefSeq" id="XP_025061508.1">
    <property type="nucleotide sequence ID" value="XM_025205723.1"/>
</dbReference>
<organism evidence="10 11">
    <name type="scientific">Alligator sinensis</name>
    <name type="common">Chinese alligator</name>
    <dbReference type="NCBI Taxonomy" id="38654"/>
    <lineage>
        <taxon>Eukaryota</taxon>
        <taxon>Metazoa</taxon>
        <taxon>Chordata</taxon>
        <taxon>Craniata</taxon>
        <taxon>Vertebrata</taxon>
        <taxon>Euteleostomi</taxon>
        <taxon>Archelosauria</taxon>
        <taxon>Archosauria</taxon>
        <taxon>Crocodylia</taxon>
        <taxon>Alligatoridae</taxon>
        <taxon>Alligatorinae</taxon>
        <taxon>Alligator</taxon>
    </lineage>
</organism>
<dbReference type="SMART" id="SM00220">
    <property type="entry name" value="S_TKc"/>
    <property type="match status" value="1"/>
</dbReference>
<dbReference type="CTD" id="340156"/>
<dbReference type="PROSITE" id="PS00108">
    <property type="entry name" value="PROTEIN_KINASE_ST"/>
    <property type="match status" value="1"/>
</dbReference>
<protein>
    <submittedName>
        <fullName evidence="11">Myosin light chain kinase family member 4 isoform X1</fullName>
    </submittedName>
</protein>
<keyword evidence="5 11" id="KW-0418">Kinase</keyword>
<evidence type="ECO:0000313" key="11">
    <source>
        <dbReference type="RefSeq" id="XP_025061508.1"/>
    </source>
</evidence>
<dbReference type="InterPro" id="IPR017441">
    <property type="entry name" value="Protein_kinase_ATP_BS"/>
</dbReference>
<evidence type="ECO:0000256" key="4">
    <source>
        <dbReference type="ARBA" id="ARBA00022741"/>
    </source>
</evidence>
<feature type="compositionally biased region" description="Basic and acidic residues" evidence="8">
    <location>
        <begin position="183"/>
        <end position="203"/>
    </location>
</feature>
<feature type="compositionally biased region" description="Basic and acidic residues" evidence="8">
    <location>
        <begin position="258"/>
        <end position="270"/>
    </location>
</feature>
<evidence type="ECO:0000256" key="7">
    <source>
        <dbReference type="PROSITE-ProRule" id="PRU10141"/>
    </source>
</evidence>
<keyword evidence="6 7" id="KW-0067">ATP-binding</keyword>
<dbReference type="PROSITE" id="PS50011">
    <property type="entry name" value="PROTEIN_KINASE_DOM"/>
    <property type="match status" value="1"/>
</dbReference>
<dbReference type="Gene3D" id="3.30.200.20">
    <property type="entry name" value="Phosphorylase Kinase, domain 1"/>
    <property type="match status" value="1"/>
</dbReference>
<dbReference type="FunFam" id="1.10.510.10:FF:000135">
    <property type="entry name" value="Putative myosin light chain kinase 3"/>
    <property type="match status" value="1"/>
</dbReference>
<evidence type="ECO:0000256" key="8">
    <source>
        <dbReference type="SAM" id="MobiDB-lite"/>
    </source>
</evidence>
<gene>
    <name evidence="11" type="primary">MYLK4</name>
</gene>
<comment type="similarity">
    <text evidence="1">Belongs to the protein kinase superfamily. CAMK Ser/Thr protein kinase family.</text>
</comment>
<feature type="compositionally biased region" description="Acidic residues" evidence="8">
    <location>
        <begin position="211"/>
        <end position="226"/>
    </location>
</feature>
<dbReference type="Proteomes" id="UP000189705">
    <property type="component" value="Unplaced"/>
</dbReference>
<proteinExistence type="inferred from homology"/>
<dbReference type="STRING" id="38654.A0A3Q0GTN9"/>
<evidence type="ECO:0000256" key="6">
    <source>
        <dbReference type="ARBA" id="ARBA00022840"/>
    </source>
</evidence>
<feature type="compositionally biased region" description="Basic and acidic residues" evidence="8">
    <location>
        <begin position="291"/>
        <end position="320"/>
    </location>
</feature>
<dbReference type="FunFam" id="3.30.200.20:FF:000196">
    <property type="entry name" value="Myosin light chain kinase family, member 4"/>
    <property type="match status" value="1"/>
</dbReference>
<dbReference type="InterPro" id="IPR011009">
    <property type="entry name" value="Kinase-like_dom_sf"/>
</dbReference>
<evidence type="ECO:0000256" key="1">
    <source>
        <dbReference type="ARBA" id="ARBA00006692"/>
    </source>
</evidence>
<sequence>MGGKQKKVTPGSDNLKNTGQEKGDIKEHECSLIYETKMERNQSTDLNGFDTKVIKFNRLEEINIRYNGSRLGKIAFFECLKKVEKLITDQKTIEKSYLRVQGTKNVKKQNFSDSTEGAIQKNESFSHTERVHKLNKQNTEKANGFLIQEPKNKGKGLECYYQYRGSSVQNGEEDTVDGNSQWIKDKEEREESKSLEGGKRLDGQDASAEERQEEEDGEAEEEEEEKDAATVSQNEAERHGDGDPSQSQGQDGLPQRYKGNEKVIGKESARTDSQNTEQNCQFEHSISSKLRVNEEGFLKDDNKESRVDTESAGDKQEPEAIKPNAPQELESANSTGTESETHAEASIEDDDSVALNDDSQTLPAPFDHRIVSAKSAGISSYYYVNKKDVLGQGRFGQVHKCKEKATGLQLAAKIIKARGSKEKNEVKNEINVMNQLNHVNLIQLYDAFESKNDIVLVMEYVEGGELFDRIIDENCNLTELDTISFIKQICEGIQHMHQMYILHLDLKPENILCVNRDTYQIKIIDFGLARRYQPREKLKVNFGTPEFLAPEVVNYDFVSFPTDMWSVGVIAYMLLSGLSPFLGDDDNETLNNILACNWEFEEEEFQEVSEDAKDFISKLLIKEKCWRMSATSALKHPWLLNQKLHCRLQNQEKAKCSSESQAPVDQ</sequence>
<dbReference type="Gene3D" id="1.10.510.10">
    <property type="entry name" value="Transferase(Phosphotransferase) domain 1"/>
    <property type="match status" value="1"/>
</dbReference>
<evidence type="ECO:0000313" key="10">
    <source>
        <dbReference type="Proteomes" id="UP000189705"/>
    </source>
</evidence>
<dbReference type="InterPro" id="IPR000719">
    <property type="entry name" value="Prot_kinase_dom"/>
</dbReference>
<dbReference type="GO" id="GO:0005524">
    <property type="term" value="F:ATP binding"/>
    <property type="evidence" value="ECO:0007669"/>
    <property type="project" value="UniProtKB-UniRule"/>
</dbReference>
<dbReference type="AlphaFoldDB" id="A0A3Q0GTN9"/>
<dbReference type="GeneID" id="102384108"/>
<evidence type="ECO:0000256" key="3">
    <source>
        <dbReference type="ARBA" id="ARBA00022679"/>
    </source>
</evidence>
<dbReference type="GO" id="GO:0004674">
    <property type="term" value="F:protein serine/threonine kinase activity"/>
    <property type="evidence" value="ECO:0007669"/>
    <property type="project" value="UniProtKB-KW"/>
</dbReference>
<dbReference type="PANTHER" id="PTHR24347">
    <property type="entry name" value="SERINE/THREONINE-PROTEIN KINASE"/>
    <property type="match status" value="1"/>
</dbReference>
<dbReference type="PROSITE" id="PS00107">
    <property type="entry name" value="PROTEIN_KINASE_ATP"/>
    <property type="match status" value="1"/>
</dbReference>
<dbReference type="KEGG" id="asn:102384108"/>
<keyword evidence="2" id="KW-0723">Serine/threonine-protein kinase</keyword>
<keyword evidence="3" id="KW-0808">Transferase</keyword>
<dbReference type="InParanoid" id="A0A3Q0GTN9"/>
<feature type="region of interest" description="Disordered" evidence="8">
    <location>
        <begin position="1"/>
        <end position="26"/>
    </location>
</feature>
<evidence type="ECO:0000256" key="5">
    <source>
        <dbReference type="ARBA" id="ARBA00022777"/>
    </source>
</evidence>
<evidence type="ECO:0000259" key="9">
    <source>
        <dbReference type="PROSITE" id="PS50011"/>
    </source>
</evidence>
<accession>A0A3Q0GTN9</accession>
<feature type="region of interest" description="Disordered" evidence="8">
    <location>
        <begin position="169"/>
        <end position="364"/>
    </location>
</feature>
<evidence type="ECO:0000256" key="2">
    <source>
        <dbReference type="ARBA" id="ARBA00022527"/>
    </source>
</evidence>
<keyword evidence="10" id="KW-1185">Reference proteome</keyword>
<reference evidence="11" key="1">
    <citation type="submission" date="2025-08" db="UniProtKB">
        <authorList>
            <consortium name="RefSeq"/>
        </authorList>
    </citation>
    <scope>IDENTIFICATION</scope>
</reference>
<dbReference type="SUPFAM" id="SSF56112">
    <property type="entry name" value="Protein kinase-like (PK-like)"/>
    <property type="match status" value="1"/>
</dbReference>
<name>A0A3Q0GTN9_ALLSI</name>
<feature type="region of interest" description="Disordered" evidence="8">
    <location>
        <begin position="121"/>
        <end position="148"/>
    </location>
</feature>
<feature type="binding site" evidence="7">
    <location>
        <position position="413"/>
    </location>
    <ligand>
        <name>ATP</name>
        <dbReference type="ChEBI" id="CHEBI:30616"/>
    </ligand>
</feature>
<dbReference type="InterPro" id="IPR008271">
    <property type="entry name" value="Ser/Thr_kinase_AS"/>
</dbReference>
<dbReference type="Pfam" id="PF00069">
    <property type="entry name" value="Pkinase"/>
    <property type="match status" value="1"/>
</dbReference>
<feature type="domain" description="Protein kinase" evidence="9">
    <location>
        <begin position="384"/>
        <end position="639"/>
    </location>
</feature>